<protein>
    <submittedName>
        <fullName evidence="1">Uncharacterized protein</fullName>
    </submittedName>
</protein>
<gene>
    <name evidence="1" type="ORF">PXEA_LOCUS9991</name>
</gene>
<evidence type="ECO:0000313" key="2">
    <source>
        <dbReference type="Proteomes" id="UP000784294"/>
    </source>
</evidence>
<dbReference type="EMBL" id="CAAALY010028895">
    <property type="protein sequence ID" value="VEL16551.1"/>
    <property type="molecule type" value="Genomic_DNA"/>
</dbReference>
<keyword evidence="2" id="KW-1185">Reference proteome</keyword>
<accession>A0A448WNV5</accession>
<proteinExistence type="predicted"/>
<dbReference type="Proteomes" id="UP000784294">
    <property type="component" value="Unassembled WGS sequence"/>
</dbReference>
<dbReference type="AlphaFoldDB" id="A0A448WNV5"/>
<comment type="caution">
    <text evidence="1">The sequence shown here is derived from an EMBL/GenBank/DDBJ whole genome shotgun (WGS) entry which is preliminary data.</text>
</comment>
<reference evidence="1" key="1">
    <citation type="submission" date="2018-11" db="EMBL/GenBank/DDBJ databases">
        <authorList>
            <consortium name="Pathogen Informatics"/>
        </authorList>
    </citation>
    <scope>NUCLEOTIDE SEQUENCE</scope>
</reference>
<sequence length="103" mass="12195">MMHAMMQSIPLVAKFTQNTEKFYELVENRTVCIVVSIFDFTGPLKRGTYQIYSNLLKNVARHHLQRVFWVMVEDEHYPMLEKTYGQETSLEEFKIGMDDAAWQ</sequence>
<name>A0A448WNV5_9PLAT</name>
<evidence type="ECO:0000313" key="1">
    <source>
        <dbReference type="EMBL" id="VEL16551.1"/>
    </source>
</evidence>
<organism evidence="1 2">
    <name type="scientific">Protopolystoma xenopodis</name>
    <dbReference type="NCBI Taxonomy" id="117903"/>
    <lineage>
        <taxon>Eukaryota</taxon>
        <taxon>Metazoa</taxon>
        <taxon>Spiralia</taxon>
        <taxon>Lophotrochozoa</taxon>
        <taxon>Platyhelminthes</taxon>
        <taxon>Monogenea</taxon>
        <taxon>Polyopisthocotylea</taxon>
        <taxon>Polystomatidea</taxon>
        <taxon>Polystomatidae</taxon>
        <taxon>Protopolystoma</taxon>
    </lineage>
</organism>